<reference evidence="5 6" key="1">
    <citation type="submission" date="2022-01" db="EMBL/GenBank/DDBJ databases">
        <title>Whole genome-based taxonomy of the Shewanellaceae.</title>
        <authorList>
            <person name="Martin-Rodriguez A.J."/>
        </authorList>
    </citation>
    <scope>NUCLEOTIDE SEQUENCE [LARGE SCALE GENOMIC DNA]</scope>
    <source>
        <strain evidence="5 6">DSM 17177</strain>
    </source>
</reference>
<dbReference type="SUPFAM" id="SSF56300">
    <property type="entry name" value="Metallo-dependent phosphatases"/>
    <property type="match status" value="1"/>
</dbReference>
<keyword evidence="1" id="KW-0378">Hydrolase</keyword>
<evidence type="ECO:0000313" key="5">
    <source>
        <dbReference type="EMBL" id="MCL1127966.1"/>
    </source>
</evidence>
<dbReference type="PANTHER" id="PTHR10340:SF57">
    <property type="entry name" value="METALLOPHOS DOMAIN-CONTAINING PROTEIN"/>
    <property type="match status" value="1"/>
</dbReference>
<dbReference type="PANTHER" id="PTHR10340">
    <property type="entry name" value="SPHINGOMYELIN PHOSPHODIESTERASE"/>
    <property type="match status" value="1"/>
</dbReference>
<organism evidence="5 6">
    <name type="scientific">Shewanella surugensis</name>
    <dbReference type="NCBI Taxonomy" id="212020"/>
    <lineage>
        <taxon>Bacteria</taxon>
        <taxon>Pseudomonadati</taxon>
        <taxon>Pseudomonadota</taxon>
        <taxon>Gammaproteobacteria</taxon>
        <taxon>Alteromonadales</taxon>
        <taxon>Shewanellaceae</taxon>
        <taxon>Shewanella</taxon>
    </lineage>
</organism>
<gene>
    <name evidence="5" type="ORF">L2764_26835</name>
</gene>
<feature type="signal peptide" evidence="3">
    <location>
        <begin position="1"/>
        <end position="24"/>
    </location>
</feature>
<accession>A0ABT0LJS8</accession>
<sequence length="426" mass="47623">MPSVKITKIVTILIASLYGLTACGGNTPNDTRPYFVHLSDIHLDTDAVNITYGQDTGSTLWQATKTKLQEVITSATPPQFILYTGDLPAHYACTYPNCYLPEFDRTDNNDNMGTVLNELRQFANLENIPLLYATGNNDSLAGDYHSFADAQQKTTFSLSANPSNPFPALNTKSHCGSAPCMVSNPAPTMDYYAAIPIEGLRVILLNSIILGAKYYPVDGISHLHAGNMQMQWFATQLAAAASNNEKVAIAMHIPPGLNAYAISQGKGEYWMWAHLPSQDNSWLNQFLTLTERYQKNIIGILYGHTHMDELRRLYDLNHNYITAVALAAPGITPNHYNNPGFKLVFFDEQTKELMDSITYYTTPNATEWNSYQFSTEFNCPQSYSIFNCLEQMSLTEVNTAMDRVYTVMHGEPRYNTTPGIEVYTDQ</sequence>
<dbReference type="EMBL" id="JAKIKS010000274">
    <property type="protein sequence ID" value="MCL1127966.1"/>
    <property type="molecule type" value="Genomic_DNA"/>
</dbReference>
<dbReference type="Proteomes" id="UP001203423">
    <property type="component" value="Unassembled WGS sequence"/>
</dbReference>
<keyword evidence="6" id="KW-1185">Reference proteome</keyword>
<dbReference type="PROSITE" id="PS51257">
    <property type="entry name" value="PROKAR_LIPOPROTEIN"/>
    <property type="match status" value="1"/>
</dbReference>
<feature type="domain" description="Calcineurin-like phosphoesterase" evidence="4">
    <location>
        <begin position="35"/>
        <end position="307"/>
    </location>
</feature>
<evidence type="ECO:0000256" key="2">
    <source>
        <dbReference type="ARBA" id="ARBA00023180"/>
    </source>
</evidence>
<name>A0ABT0LJS8_9GAMM</name>
<dbReference type="Gene3D" id="3.60.21.10">
    <property type="match status" value="1"/>
</dbReference>
<comment type="caution">
    <text evidence="5">The sequence shown here is derived from an EMBL/GenBank/DDBJ whole genome shotgun (WGS) entry which is preliminary data.</text>
</comment>
<dbReference type="InterPro" id="IPR004843">
    <property type="entry name" value="Calcineurin-like_PHP"/>
</dbReference>
<dbReference type="Pfam" id="PF00149">
    <property type="entry name" value="Metallophos"/>
    <property type="match status" value="1"/>
</dbReference>
<evidence type="ECO:0000313" key="6">
    <source>
        <dbReference type="Proteomes" id="UP001203423"/>
    </source>
</evidence>
<dbReference type="InterPro" id="IPR029052">
    <property type="entry name" value="Metallo-depent_PP-like"/>
</dbReference>
<protein>
    <submittedName>
        <fullName evidence="5">Metallophosphoesterase</fullName>
    </submittedName>
</protein>
<dbReference type="RefSeq" id="WP_248943389.1">
    <property type="nucleotide sequence ID" value="NZ_JAKIKS010000274.1"/>
</dbReference>
<evidence type="ECO:0000256" key="1">
    <source>
        <dbReference type="ARBA" id="ARBA00022801"/>
    </source>
</evidence>
<evidence type="ECO:0000256" key="3">
    <source>
        <dbReference type="SAM" id="SignalP"/>
    </source>
</evidence>
<proteinExistence type="predicted"/>
<keyword evidence="2" id="KW-0325">Glycoprotein</keyword>
<keyword evidence="3" id="KW-0732">Signal</keyword>
<evidence type="ECO:0000259" key="4">
    <source>
        <dbReference type="Pfam" id="PF00149"/>
    </source>
</evidence>
<feature type="chain" id="PRO_5047096449" evidence="3">
    <location>
        <begin position="25"/>
        <end position="426"/>
    </location>
</feature>